<sequence>MTSQFDPEAWKTPQVRAAEAQMAGSMGKARELLKELEKLRPPPPTSISEDDVRQLAEAAKKSDAPAELRELAQKVDGGALSWRDVLEGRAYDDPDVRLAMTAQIGEAREFFRQFQEGFTLDEVIEARRASEESQEDEDGGTTFLR</sequence>
<dbReference type="Proteomes" id="UP000185511">
    <property type="component" value="Chromosome"/>
</dbReference>
<dbReference type="KEGG" id="acad:UA74_02475"/>
<feature type="region of interest" description="Disordered" evidence="1">
    <location>
        <begin position="125"/>
        <end position="145"/>
    </location>
</feature>
<proteinExistence type="predicted"/>
<dbReference type="RefSeq" id="WP_075738510.1">
    <property type="nucleotide sequence ID" value="NZ_CP016076.1"/>
</dbReference>
<organism evidence="2 3">
    <name type="scientific">Actinoalloteichus fjordicus</name>
    <dbReference type="NCBI Taxonomy" id="1612552"/>
    <lineage>
        <taxon>Bacteria</taxon>
        <taxon>Bacillati</taxon>
        <taxon>Actinomycetota</taxon>
        <taxon>Actinomycetes</taxon>
        <taxon>Pseudonocardiales</taxon>
        <taxon>Pseudonocardiaceae</taxon>
        <taxon>Actinoalloteichus</taxon>
    </lineage>
</organism>
<feature type="compositionally biased region" description="Basic and acidic residues" evidence="1">
    <location>
        <begin position="28"/>
        <end position="40"/>
    </location>
</feature>
<protein>
    <submittedName>
        <fullName evidence="2">Uncharacterized protein</fullName>
    </submittedName>
</protein>
<dbReference type="AlphaFoldDB" id="A0AAC9L7I4"/>
<gene>
    <name evidence="2" type="ORF">UA74_02475</name>
</gene>
<name>A0AAC9L7I4_9PSEU</name>
<evidence type="ECO:0000313" key="3">
    <source>
        <dbReference type="Proteomes" id="UP000185511"/>
    </source>
</evidence>
<dbReference type="EMBL" id="CP016076">
    <property type="protein sequence ID" value="APU12582.1"/>
    <property type="molecule type" value="Genomic_DNA"/>
</dbReference>
<accession>A0AAC9L7I4</accession>
<evidence type="ECO:0000313" key="2">
    <source>
        <dbReference type="EMBL" id="APU12582.1"/>
    </source>
</evidence>
<evidence type="ECO:0000256" key="1">
    <source>
        <dbReference type="SAM" id="MobiDB-lite"/>
    </source>
</evidence>
<reference evidence="3" key="1">
    <citation type="submission" date="2016-06" db="EMBL/GenBank/DDBJ databases">
        <title>Complete genome sequence of Actinoalloteichus fjordicus DSM 46855 (=ADI127-17), type strain of the new species Actinoalloteichus fjordicus.</title>
        <authorList>
            <person name="Ruckert C."/>
            <person name="Nouioui I."/>
            <person name="Willmese J."/>
            <person name="van Wezel G."/>
            <person name="Klenk H.-P."/>
            <person name="Kalinowski J."/>
            <person name="Zotchev S.B."/>
        </authorList>
    </citation>
    <scope>NUCLEOTIDE SEQUENCE [LARGE SCALE GENOMIC DNA]</scope>
    <source>
        <strain evidence="3">ADI127-7</strain>
    </source>
</reference>
<feature type="region of interest" description="Disordered" evidence="1">
    <location>
        <begin position="1"/>
        <end position="51"/>
    </location>
</feature>
<keyword evidence="3" id="KW-1185">Reference proteome</keyword>